<dbReference type="NCBIfam" id="TIGR02532">
    <property type="entry name" value="IV_pilin_GFxxxE"/>
    <property type="match status" value="1"/>
</dbReference>
<feature type="transmembrane region" description="Helical" evidence="6">
    <location>
        <begin position="23"/>
        <end position="47"/>
    </location>
</feature>
<keyword evidence="3 6" id="KW-0812">Transmembrane</keyword>
<comment type="caution">
    <text evidence="7">The sequence shown here is derived from an EMBL/GenBank/DDBJ whole genome shotgun (WGS) entry which is preliminary data.</text>
</comment>
<dbReference type="GO" id="GO:0015628">
    <property type="term" value="P:protein secretion by the type II secretion system"/>
    <property type="evidence" value="ECO:0007669"/>
    <property type="project" value="InterPro"/>
</dbReference>
<comment type="subcellular location">
    <subcellularLocation>
        <location evidence="1">Membrane</location>
        <topology evidence="1">Single-pass membrane protein</topology>
    </subcellularLocation>
</comment>
<keyword evidence="2" id="KW-0488">Methylation</keyword>
<evidence type="ECO:0000313" key="8">
    <source>
        <dbReference type="Proteomes" id="UP000178076"/>
    </source>
</evidence>
<proteinExistence type="predicted"/>
<dbReference type="PROSITE" id="PS00409">
    <property type="entry name" value="PROKAR_NTER_METHYL"/>
    <property type="match status" value="1"/>
</dbReference>
<dbReference type="EMBL" id="MGAD01000040">
    <property type="protein sequence ID" value="OGK37720.1"/>
    <property type="molecule type" value="Genomic_DNA"/>
</dbReference>
<sequence length="197" mass="21143">MVVLVKKLTRKHMLHRLKSGQKGFTLVEILIVVALIAILAVIALVTINPAEAQKRARDARRIKELGTLQGIVEQFMSDNPDYGGVTATSNETAAVPNSCATGWINKGDAGATNPIDVCDYANTVPIDPLNRSGEFVSSTDGTIGTGLLRYQVIIDDLARYRICTRLESAANAQKLGQDGVDNGFFEVYSATSVADCS</sequence>
<dbReference type="GO" id="GO:0015627">
    <property type="term" value="C:type II protein secretion system complex"/>
    <property type="evidence" value="ECO:0007669"/>
    <property type="project" value="InterPro"/>
</dbReference>
<reference evidence="7 8" key="1">
    <citation type="journal article" date="2016" name="Nat. Commun.">
        <title>Thousands of microbial genomes shed light on interconnected biogeochemical processes in an aquifer system.</title>
        <authorList>
            <person name="Anantharaman K."/>
            <person name="Brown C.T."/>
            <person name="Hug L.A."/>
            <person name="Sharon I."/>
            <person name="Castelle C.J."/>
            <person name="Probst A.J."/>
            <person name="Thomas B.C."/>
            <person name="Singh A."/>
            <person name="Wilkins M.J."/>
            <person name="Karaoz U."/>
            <person name="Brodie E.L."/>
            <person name="Williams K.H."/>
            <person name="Hubbard S.S."/>
            <person name="Banfield J.F."/>
        </authorList>
    </citation>
    <scope>NUCLEOTIDE SEQUENCE [LARGE SCALE GENOMIC DNA]</scope>
</reference>
<evidence type="ECO:0000256" key="4">
    <source>
        <dbReference type="ARBA" id="ARBA00022989"/>
    </source>
</evidence>
<dbReference type="Gene3D" id="3.30.700.10">
    <property type="entry name" value="Glycoprotein, Type 4 Pilin"/>
    <property type="match status" value="1"/>
</dbReference>
<dbReference type="InterPro" id="IPR002416">
    <property type="entry name" value="T2SS_protein-GspH"/>
</dbReference>
<dbReference type="PRINTS" id="PR00885">
    <property type="entry name" value="BCTERIALGSPH"/>
</dbReference>
<dbReference type="Proteomes" id="UP000178076">
    <property type="component" value="Unassembled WGS sequence"/>
</dbReference>
<evidence type="ECO:0000313" key="7">
    <source>
        <dbReference type="EMBL" id="OGK37720.1"/>
    </source>
</evidence>
<evidence type="ECO:0000256" key="2">
    <source>
        <dbReference type="ARBA" id="ARBA00022481"/>
    </source>
</evidence>
<dbReference type="AlphaFoldDB" id="A0A1F7I2X2"/>
<keyword evidence="5 6" id="KW-0472">Membrane</keyword>
<dbReference type="SUPFAM" id="SSF54523">
    <property type="entry name" value="Pili subunits"/>
    <property type="match status" value="1"/>
</dbReference>
<evidence type="ECO:0000256" key="3">
    <source>
        <dbReference type="ARBA" id="ARBA00022692"/>
    </source>
</evidence>
<dbReference type="Pfam" id="PF07963">
    <property type="entry name" value="N_methyl"/>
    <property type="match status" value="1"/>
</dbReference>
<dbReference type="GO" id="GO:0016020">
    <property type="term" value="C:membrane"/>
    <property type="evidence" value="ECO:0007669"/>
    <property type="project" value="UniProtKB-SubCell"/>
</dbReference>
<gene>
    <name evidence="7" type="ORF">A3F32_02255</name>
</gene>
<accession>A0A1F7I2X2</accession>
<name>A0A1F7I2X2_9BACT</name>
<organism evidence="7 8">
    <name type="scientific">Candidatus Roizmanbacteria bacterium RIFCSPHIGHO2_12_FULL_42_10</name>
    <dbReference type="NCBI Taxonomy" id="1802053"/>
    <lineage>
        <taxon>Bacteria</taxon>
        <taxon>Candidatus Roizmaniibacteriota</taxon>
    </lineage>
</organism>
<dbReference type="InterPro" id="IPR045584">
    <property type="entry name" value="Pilin-like"/>
</dbReference>
<keyword evidence="4 6" id="KW-1133">Transmembrane helix</keyword>
<evidence type="ECO:0008006" key="9">
    <source>
        <dbReference type="Google" id="ProtNLM"/>
    </source>
</evidence>
<evidence type="ECO:0000256" key="1">
    <source>
        <dbReference type="ARBA" id="ARBA00004167"/>
    </source>
</evidence>
<dbReference type="InterPro" id="IPR012902">
    <property type="entry name" value="N_methyl_site"/>
</dbReference>
<evidence type="ECO:0000256" key="6">
    <source>
        <dbReference type="SAM" id="Phobius"/>
    </source>
</evidence>
<evidence type="ECO:0000256" key="5">
    <source>
        <dbReference type="ARBA" id="ARBA00023136"/>
    </source>
</evidence>
<protein>
    <recommendedName>
        <fullName evidence="9">Type II secretion system protein GspG C-terminal domain-containing protein</fullName>
    </recommendedName>
</protein>